<evidence type="ECO:0000313" key="2">
    <source>
        <dbReference type="Proteomes" id="UP000799441"/>
    </source>
</evidence>
<evidence type="ECO:0000313" key="1">
    <source>
        <dbReference type="EMBL" id="KAF2724828.1"/>
    </source>
</evidence>
<dbReference type="Proteomes" id="UP000799441">
    <property type="component" value="Unassembled WGS sequence"/>
</dbReference>
<dbReference type="AlphaFoldDB" id="A0A9P4UTK8"/>
<comment type="caution">
    <text evidence="1">The sequence shown here is derived from an EMBL/GenBank/DDBJ whole genome shotgun (WGS) entry which is preliminary data.</text>
</comment>
<keyword evidence="2" id="KW-1185">Reference proteome</keyword>
<reference evidence="1" key="1">
    <citation type="journal article" date="2020" name="Stud. Mycol.">
        <title>101 Dothideomycetes genomes: a test case for predicting lifestyles and emergence of pathogens.</title>
        <authorList>
            <person name="Haridas S."/>
            <person name="Albert R."/>
            <person name="Binder M."/>
            <person name="Bloem J."/>
            <person name="Labutti K."/>
            <person name="Salamov A."/>
            <person name="Andreopoulos B."/>
            <person name="Baker S."/>
            <person name="Barry K."/>
            <person name="Bills G."/>
            <person name="Bluhm B."/>
            <person name="Cannon C."/>
            <person name="Castanera R."/>
            <person name="Culley D."/>
            <person name="Daum C."/>
            <person name="Ezra D."/>
            <person name="Gonzalez J."/>
            <person name="Henrissat B."/>
            <person name="Kuo A."/>
            <person name="Liang C."/>
            <person name="Lipzen A."/>
            <person name="Lutzoni F."/>
            <person name="Magnuson J."/>
            <person name="Mondo S."/>
            <person name="Nolan M."/>
            <person name="Ohm R."/>
            <person name="Pangilinan J."/>
            <person name="Park H.-J."/>
            <person name="Ramirez L."/>
            <person name="Alfaro M."/>
            <person name="Sun H."/>
            <person name="Tritt A."/>
            <person name="Yoshinaga Y."/>
            <person name="Zwiers L.-H."/>
            <person name="Turgeon B."/>
            <person name="Goodwin S."/>
            <person name="Spatafora J."/>
            <person name="Crous P."/>
            <person name="Grigoriev I."/>
        </authorList>
    </citation>
    <scope>NUCLEOTIDE SEQUENCE</scope>
    <source>
        <strain evidence="1">CBS 116435</strain>
    </source>
</reference>
<gene>
    <name evidence="1" type="ORF">K431DRAFT_133717</name>
</gene>
<name>A0A9P4UTK8_9PEZI</name>
<organism evidence="1 2">
    <name type="scientific">Polychaeton citri CBS 116435</name>
    <dbReference type="NCBI Taxonomy" id="1314669"/>
    <lineage>
        <taxon>Eukaryota</taxon>
        <taxon>Fungi</taxon>
        <taxon>Dikarya</taxon>
        <taxon>Ascomycota</taxon>
        <taxon>Pezizomycotina</taxon>
        <taxon>Dothideomycetes</taxon>
        <taxon>Dothideomycetidae</taxon>
        <taxon>Capnodiales</taxon>
        <taxon>Capnodiaceae</taxon>
        <taxon>Polychaeton</taxon>
    </lineage>
</organism>
<dbReference type="EMBL" id="MU003770">
    <property type="protein sequence ID" value="KAF2724828.1"/>
    <property type="molecule type" value="Genomic_DNA"/>
</dbReference>
<accession>A0A9P4UTK8</accession>
<proteinExistence type="predicted"/>
<sequence>MHLARQTETQPGHPHSFLHSEVLHHRPNTGKGLGKSLGSSGRQTCNLCNGENAYAASSVKLSRLETLRIEGSRTTDPSDLGYISTHSKASNLVYTDPSDLSFPPSLLDLFATAAFCCPPAVPLSLLVCCSVVGIPMIVVDRARAASTMVEHTAGVRVIFRQRVLAGRRNQPGGYSIQAH</sequence>
<protein>
    <submittedName>
        <fullName evidence="1">Uncharacterized protein</fullName>
    </submittedName>
</protein>